<dbReference type="GO" id="GO:0030414">
    <property type="term" value="F:peptidase inhibitor activity"/>
    <property type="evidence" value="ECO:0007669"/>
    <property type="project" value="UniProtKB-KW"/>
</dbReference>
<dbReference type="Proteomes" id="UP000838878">
    <property type="component" value="Chromosome 5"/>
</dbReference>
<dbReference type="Pfam" id="PF01826">
    <property type="entry name" value="TIL"/>
    <property type="match status" value="1"/>
</dbReference>
<gene>
    <name evidence="4" type="ORF">BINO364_LOCUS11083</name>
</gene>
<sequence length="159" mass="17619">MLVLFEHCTTNTMERKVFVLISLFISHIAARGIANNSLLDIACGKHQVFKTCGKCVKTCSDPNPTCTSACLAGCFCEDGYVMAPNNSCVYLQNCPQEKCSDINEEYTCRYGCEVRCVPHACVRPRRCRLGCHCKKGLYRNAQGQCVPADKCFDESKAVP</sequence>
<dbReference type="SUPFAM" id="SSF57567">
    <property type="entry name" value="Serine protease inhibitors"/>
    <property type="match status" value="2"/>
</dbReference>
<evidence type="ECO:0000256" key="2">
    <source>
        <dbReference type="ARBA" id="ARBA00023157"/>
    </source>
</evidence>
<evidence type="ECO:0000256" key="1">
    <source>
        <dbReference type="ARBA" id="ARBA00022690"/>
    </source>
</evidence>
<dbReference type="OrthoDB" id="6236007at2759"/>
<keyword evidence="1" id="KW-0646">Protease inhibitor</keyword>
<evidence type="ECO:0000313" key="5">
    <source>
        <dbReference type="Proteomes" id="UP000838878"/>
    </source>
</evidence>
<feature type="non-terminal residue" evidence="4">
    <location>
        <position position="159"/>
    </location>
</feature>
<protein>
    <recommendedName>
        <fullName evidence="3">TIL domain-containing protein</fullName>
    </recommendedName>
</protein>
<name>A0A8J9V5B4_9NEOP</name>
<dbReference type="EMBL" id="OV170225">
    <property type="protein sequence ID" value="CAH0725507.1"/>
    <property type="molecule type" value="Genomic_DNA"/>
</dbReference>
<keyword evidence="5" id="KW-1185">Reference proteome</keyword>
<feature type="domain" description="TIL" evidence="3">
    <location>
        <begin position="43"/>
        <end position="94"/>
    </location>
</feature>
<proteinExistence type="predicted"/>
<dbReference type="PANTHER" id="PTHR23259:SF70">
    <property type="entry name" value="ACCESSORY GLAND PROTEIN ACP62F-RELATED"/>
    <property type="match status" value="1"/>
</dbReference>
<reference evidence="4" key="1">
    <citation type="submission" date="2021-12" db="EMBL/GenBank/DDBJ databases">
        <authorList>
            <person name="Martin H S."/>
        </authorList>
    </citation>
    <scope>NUCLEOTIDE SEQUENCE</scope>
</reference>
<dbReference type="Gene3D" id="2.10.25.10">
    <property type="entry name" value="Laminin"/>
    <property type="match status" value="2"/>
</dbReference>
<evidence type="ECO:0000313" key="4">
    <source>
        <dbReference type="EMBL" id="CAH0725507.1"/>
    </source>
</evidence>
<dbReference type="AlphaFoldDB" id="A0A8J9V5B4"/>
<keyword evidence="2" id="KW-1015">Disulfide bond</keyword>
<dbReference type="InterPro" id="IPR036084">
    <property type="entry name" value="Ser_inhib-like_sf"/>
</dbReference>
<evidence type="ECO:0000259" key="3">
    <source>
        <dbReference type="Pfam" id="PF01826"/>
    </source>
</evidence>
<organism evidence="4 5">
    <name type="scientific">Brenthis ino</name>
    <name type="common">lesser marbled fritillary</name>
    <dbReference type="NCBI Taxonomy" id="405034"/>
    <lineage>
        <taxon>Eukaryota</taxon>
        <taxon>Metazoa</taxon>
        <taxon>Ecdysozoa</taxon>
        <taxon>Arthropoda</taxon>
        <taxon>Hexapoda</taxon>
        <taxon>Insecta</taxon>
        <taxon>Pterygota</taxon>
        <taxon>Neoptera</taxon>
        <taxon>Endopterygota</taxon>
        <taxon>Lepidoptera</taxon>
        <taxon>Glossata</taxon>
        <taxon>Ditrysia</taxon>
        <taxon>Papilionoidea</taxon>
        <taxon>Nymphalidae</taxon>
        <taxon>Heliconiinae</taxon>
        <taxon>Argynnini</taxon>
        <taxon>Brenthis</taxon>
    </lineage>
</organism>
<dbReference type="PANTHER" id="PTHR23259">
    <property type="entry name" value="RIDDLE"/>
    <property type="match status" value="1"/>
</dbReference>
<dbReference type="InterPro" id="IPR002919">
    <property type="entry name" value="TIL_dom"/>
</dbReference>
<dbReference type="CDD" id="cd19941">
    <property type="entry name" value="TIL"/>
    <property type="match status" value="2"/>
</dbReference>
<accession>A0A8J9V5B4</accession>
<dbReference type="InterPro" id="IPR051368">
    <property type="entry name" value="SerProtInhib-TIL_Domain"/>
</dbReference>